<name>A0A2V5IX34_ASPV1</name>
<accession>A0A2V5IX34</accession>
<sequence length="127" mass="14049">MLEERPSVLVIDALITYLAARKTGHRESDDAIGPVEESILALQSLLYGQDDGMEGQRQAEDMLYHGNFSPTSGGRRYFLPYESNGKIFSSTTNHSSLRRWCRSVSGLASLWAGYSWLGPACSKSELS</sequence>
<evidence type="ECO:0000313" key="2">
    <source>
        <dbReference type="Proteomes" id="UP000249829"/>
    </source>
</evidence>
<organism evidence="1 2">
    <name type="scientific">Aspergillus violaceofuscus (strain CBS 115571)</name>
    <dbReference type="NCBI Taxonomy" id="1450538"/>
    <lineage>
        <taxon>Eukaryota</taxon>
        <taxon>Fungi</taxon>
        <taxon>Dikarya</taxon>
        <taxon>Ascomycota</taxon>
        <taxon>Pezizomycotina</taxon>
        <taxon>Eurotiomycetes</taxon>
        <taxon>Eurotiomycetidae</taxon>
        <taxon>Eurotiales</taxon>
        <taxon>Aspergillaceae</taxon>
        <taxon>Aspergillus</taxon>
    </lineage>
</organism>
<protein>
    <submittedName>
        <fullName evidence="1">Uncharacterized protein</fullName>
    </submittedName>
</protein>
<proteinExistence type="predicted"/>
<dbReference type="Proteomes" id="UP000249829">
    <property type="component" value="Unassembled WGS sequence"/>
</dbReference>
<dbReference type="AlphaFoldDB" id="A0A2V5IX34"/>
<evidence type="ECO:0000313" key="1">
    <source>
        <dbReference type="EMBL" id="PYI24836.1"/>
    </source>
</evidence>
<keyword evidence="2" id="KW-1185">Reference proteome</keyword>
<gene>
    <name evidence="1" type="ORF">BO99DRAFT_5088</name>
</gene>
<reference evidence="1 2" key="1">
    <citation type="submission" date="2018-02" db="EMBL/GenBank/DDBJ databases">
        <title>The genomes of Aspergillus section Nigri reveals drivers in fungal speciation.</title>
        <authorList>
            <consortium name="DOE Joint Genome Institute"/>
            <person name="Vesth T.C."/>
            <person name="Nybo J."/>
            <person name="Theobald S."/>
            <person name="Brandl J."/>
            <person name="Frisvad J.C."/>
            <person name="Nielsen K.F."/>
            <person name="Lyhne E.K."/>
            <person name="Kogle M.E."/>
            <person name="Kuo A."/>
            <person name="Riley R."/>
            <person name="Clum A."/>
            <person name="Nolan M."/>
            <person name="Lipzen A."/>
            <person name="Salamov A."/>
            <person name="Henrissat B."/>
            <person name="Wiebenga A."/>
            <person name="De vries R.P."/>
            <person name="Grigoriev I.V."/>
            <person name="Mortensen U.H."/>
            <person name="Andersen M.R."/>
            <person name="Baker S.E."/>
        </authorList>
    </citation>
    <scope>NUCLEOTIDE SEQUENCE [LARGE SCALE GENOMIC DNA]</scope>
    <source>
        <strain evidence="1 2">CBS 115571</strain>
    </source>
</reference>
<dbReference type="EMBL" id="KZ825101">
    <property type="protein sequence ID" value="PYI24836.1"/>
    <property type="molecule type" value="Genomic_DNA"/>
</dbReference>